<reference evidence="2 3" key="1">
    <citation type="submission" date="2018-02" db="EMBL/GenBank/DDBJ databases">
        <title>Genomic analysis of the strain RR4-38 isolated from a seawater recirculating aquaculture system.</title>
        <authorList>
            <person name="Kim Y.-S."/>
            <person name="Jang Y.H."/>
            <person name="Kim K.-H."/>
        </authorList>
    </citation>
    <scope>NUCLEOTIDE SEQUENCE [LARGE SCALE GENOMIC DNA]</scope>
    <source>
        <strain evidence="2 3">RR4-38</strain>
    </source>
</reference>
<accession>A0A2S0HUB7</accession>
<protein>
    <submittedName>
        <fullName evidence="2">Uncharacterized protein</fullName>
    </submittedName>
</protein>
<feature type="signal peptide" evidence="1">
    <location>
        <begin position="1"/>
        <end position="21"/>
    </location>
</feature>
<organism evidence="2 3">
    <name type="scientific">Pukyongia salina</name>
    <dbReference type="NCBI Taxonomy" id="2094025"/>
    <lineage>
        <taxon>Bacteria</taxon>
        <taxon>Pseudomonadati</taxon>
        <taxon>Bacteroidota</taxon>
        <taxon>Flavobacteriia</taxon>
        <taxon>Flavobacteriales</taxon>
        <taxon>Flavobacteriaceae</taxon>
        <taxon>Pukyongia</taxon>
    </lineage>
</organism>
<sequence length="244" mass="27570">MKKKILLLTLLLAGGLFQAAAQNFGGDPSQLRAFTNSLHQLDEFIERQNMGIDFAETDTYTGTPYNHPSYLPGNVYKGKELLATNVALRYNAIADEMEVKESLDTPDKEAKVLTKSPDIYVKIGSKDIFVFVPYDGGIEDGGYFQVLSEGNKYDLFKKVKKDFTPAKKATTSITRDIPAKFADKPVYYIVTKNGKFYELPSSRKKKLKVFSDNEKLVKNYVNSNNLDLNNEKDLIRVIKYYDGV</sequence>
<dbReference type="Proteomes" id="UP000238442">
    <property type="component" value="Chromosome"/>
</dbReference>
<dbReference type="AlphaFoldDB" id="A0A2S0HUB7"/>
<keyword evidence="1" id="KW-0732">Signal</keyword>
<dbReference type="OrthoDB" id="978006at2"/>
<evidence type="ECO:0000313" key="3">
    <source>
        <dbReference type="Proteomes" id="UP000238442"/>
    </source>
</evidence>
<feature type="chain" id="PRO_5015676242" evidence="1">
    <location>
        <begin position="22"/>
        <end position="244"/>
    </location>
</feature>
<dbReference type="RefSeq" id="WP_105214970.1">
    <property type="nucleotide sequence ID" value="NZ_CP027062.1"/>
</dbReference>
<keyword evidence="3" id="KW-1185">Reference proteome</keyword>
<dbReference type="KEGG" id="aue:C5O00_03440"/>
<name>A0A2S0HUB7_9FLAO</name>
<dbReference type="EMBL" id="CP027062">
    <property type="protein sequence ID" value="AVI50269.1"/>
    <property type="molecule type" value="Genomic_DNA"/>
</dbReference>
<proteinExistence type="predicted"/>
<evidence type="ECO:0000313" key="2">
    <source>
        <dbReference type="EMBL" id="AVI50269.1"/>
    </source>
</evidence>
<evidence type="ECO:0000256" key="1">
    <source>
        <dbReference type="SAM" id="SignalP"/>
    </source>
</evidence>
<gene>
    <name evidence="2" type="ORF">C5O00_03440</name>
</gene>